<dbReference type="EMBL" id="SJPS01000005">
    <property type="protein sequence ID" value="TWU24741.1"/>
    <property type="molecule type" value="Genomic_DNA"/>
</dbReference>
<name>A0A5C6CN17_9BACT</name>
<dbReference type="RefSeq" id="WP_146451956.1">
    <property type="nucleotide sequence ID" value="NZ_SJPS01000005.1"/>
</dbReference>
<dbReference type="AlphaFoldDB" id="A0A5C6CN17"/>
<keyword evidence="3" id="KW-1185">Reference proteome</keyword>
<evidence type="ECO:0000313" key="3">
    <source>
        <dbReference type="Proteomes" id="UP000318437"/>
    </source>
</evidence>
<gene>
    <name evidence="2" type="ORF">Pla144_36270</name>
</gene>
<accession>A0A5C6CN17</accession>
<proteinExistence type="predicted"/>
<protein>
    <submittedName>
        <fullName evidence="2">Uncharacterized protein</fullName>
    </submittedName>
</protein>
<organism evidence="2 3">
    <name type="scientific">Bythopirellula polymerisocia</name>
    <dbReference type="NCBI Taxonomy" id="2528003"/>
    <lineage>
        <taxon>Bacteria</taxon>
        <taxon>Pseudomonadati</taxon>
        <taxon>Planctomycetota</taxon>
        <taxon>Planctomycetia</taxon>
        <taxon>Pirellulales</taxon>
        <taxon>Lacipirellulaceae</taxon>
        <taxon>Bythopirellula</taxon>
    </lineage>
</organism>
<comment type="caution">
    <text evidence="2">The sequence shown here is derived from an EMBL/GenBank/DDBJ whole genome shotgun (WGS) entry which is preliminary data.</text>
</comment>
<sequence>MRTDLIEQGVFCCIGTMQHGVELVDGKTPAQLARDNGQLASLGITFVTGKQRKVKPKAAEPTAMAGNNRIRIVQPIAHPIAYPITETPEAPESPEAKSLKNGDGPSGFKDKIRFEKSALKGSES</sequence>
<feature type="compositionally biased region" description="Basic and acidic residues" evidence="1">
    <location>
        <begin position="108"/>
        <end position="124"/>
    </location>
</feature>
<dbReference type="Proteomes" id="UP000318437">
    <property type="component" value="Unassembled WGS sequence"/>
</dbReference>
<reference evidence="2 3" key="1">
    <citation type="submission" date="2019-02" db="EMBL/GenBank/DDBJ databases">
        <title>Deep-cultivation of Planctomycetes and their phenomic and genomic characterization uncovers novel biology.</title>
        <authorList>
            <person name="Wiegand S."/>
            <person name="Jogler M."/>
            <person name="Boedeker C."/>
            <person name="Pinto D."/>
            <person name="Vollmers J."/>
            <person name="Rivas-Marin E."/>
            <person name="Kohn T."/>
            <person name="Peeters S.H."/>
            <person name="Heuer A."/>
            <person name="Rast P."/>
            <person name="Oberbeckmann S."/>
            <person name="Bunk B."/>
            <person name="Jeske O."/>
            <person name="Meyerdierks A."/>
            <person name="Storesund J.E."/>
            <person name="Kallscheuer N."/>
            <person name="Luecker S."/>
            <person name="Lage O.M."/>
            <person name="Pohl T."/>
            <person name="Merkel B.J."/>
            <person name="Hornburger P."/>
            <person name="Mueller R.-W."/>
            <person name="Bruemmer F."/>
            <person name="Labrenz M."/>
            <person name="Spormann A.M."/>
            <person name="Op Den Camp H."/>
            <person name="Overmann J."/>
            <person name="Amann R."/>
            <person name="Jetten M.S.M."/>
            <person name="Mascher T."/>
            <person name="Medema M.H."/>
            <person name="Devos D.P."/>
            <person name="Kaster A.-K."/>
            <person name="Ovreas L."/>
            <person name="Rohde M."/>
            <person name="Galperin M.Y."/>
            <person name="Jogler C."/>
        </authorList>
    </citation>
    <scope>NUCLEOTIDE SEQUENCE [LARGE SCALE GENOMIC DNA]</scope>
    <source>
        <strain evidence="2 3">Pla144</strain>
    </source>
</reference>
<evidence type="ECO:0000256" key="1">
    <source>
        <dbReference type="SAM" id="MobiDB-lite"/>
    </source>
</evidence>
<evidence type="ECO:0000313" key="2">
    <source>
        <dbReference type="EMBL" id="TWU24741.1"/>
    </source>
</evidence>
<feature type="region of interest" description="Disordered" evidence="1">
    <location>
        <begin position="82"/>
        <end position="124"/>
    </location>
</feature>